<sequence>MAQGRKSKREHLVETAQQLFYREGIKGTGIDTVLEHAGVAKRTLYNHFKSKDELVIATLQHRDQEFMAMLKAGVKKYESKQTGEPIFARVLAYFDAIAEWTTSRQFSGCMFINASAEYPRQDHPVHVICAMHKRLVIQYIEELMAGIPLADPHELAVQFAVLTDGAIVNAHTTSNKNAAQVAKQIALSLLTMHAAGAPADHKQ</sequence>
<dbReference type="PRINTS" id="PR00455">
    <property type="entry name" value="HTHTETR"/>
</dbReference>
<dbReference type="OrthoDB" id="116240at2"/>
<dbReference type="Gene3D" id="1.10.357.10">
    <property type="entry name" value="Tetracycline Repressor, domain 2"/>
    <property type="match status" value="1"/>
</dbReference>
<dbReference type="InterPro" id="IPR009057">
    <property type="entry name" value="Homeodomain-like_sf"/>
</dbReference>
<dbReference type="Proteomes" id="UP000176037">
    <property type="component" value="Unassembled WGS sequence"/>
</dbReference>
<keyword evidence="7" id="KW-1185">Reference proteome</keyword>
<proteinExistence type="predicted"/>
<dbReference type="SUPFAM" id="SSF46689">
    <property type="entry name" value="Homeodomain-like"/>
    <property type="match status" value="1"/>
</dbReference>
<gene>
    <name evidence="6" type="ORF">BFC17_08095</name>
</gene>
<feature type="domain" description="HTH tetR-type" evidence="5">
    <location>
        <begin position="6"/>
        <end position="66"/>
    </location>
</feature>
<accession>A0A1E8F998</accession>
<evidence type="ECO:0000313" key="6">
    <source>
        <dbReference type="EMBL" id="OFI32178.1"/>
    </source>
</evidence>
<dbReference type="STRING" id="1856405.BFC17_08095"/>
<feature type="DNA-binding region" description="H-T-H motif" evidence="4">
    <location>
        <begin position="29"/>
        <end position="48"/>
    </location>
</feature>
<dbReference type="PANTHER" id="PTHR47506">
    <property type="entry name" value="TRANSCRIPTIONAL REGULATORY PROTEIN"/>
    <property type="match status" value="1"/>
</dbReference>
<dbReference type="SUPFAM" id="SSF48498">
    <property type="entry name" value="Tetracyclin repressor-like, C-terminal domain"/>
    <property type="match status" value="1"/>
</dbReference>
<evidence type="ECO:0000259" key="5">
    <source>
        <dbReference type="PROSITE" id="PS50977"/>
    </source>
</evidence>
<evidence type="ECO:0000256" key="1">
    <source>
        <dbReference type="ARBA" id="ARBA00023015"/>
    </source>
</evidence>
<keyword evidence="1" id="KW-0805">Transcription regulation</keyword>
<name>A0A1E8F998_9ALTE</name>
<evidence type="ECO:0000313" key="7">
    <source>
        <dbReference type="Proteomes" id="UP000176037"/>
    </source>
</evidence>
<evidence type="ECO:0000256" key="4">
    <source>
        <dbReference type="PROSITE-ProRule" id="PRU00335"/>
    </source>
</evidence>
<evidence type="ECO:0000256" key="2">
    <source>
        <dbReference type="ARBA" id="ARBA00023125"/>
    </source>
</evidence>
<dbReference type="AlphaFoldDB" id="A0A1E8F998"/>
<organism evidence="6 7">
    <name type="scientific">Alteromonas lipolytica</name>
    <dbReference type="NCBI Taxonomy" id="1856405"/>
    <lineage>
        <taxon>Bacteria</taxon>
        <taxon>Pseudomonadati</taxon>
        <taxon>Pseudomonadota</taxon>
        <taxon>Gammaproteobacteria</taxon>
        <taxon>Alteromonadales</taxon>
        <taxon>Alteromonadaceae</taxon>
        <taxon>Alteromonas/Salinimonas group</taxon>
        <taxon>Alteromonas</taxon>
    </lineage>
</organism>
<keyword evidence="2 4" id="KW-0238">DNA-binding</keyword>
<dbReference type="InterPro" id="IPR036271">
    <property type="entry name" value="Tet_transcr_reg_TetR-rel_C_sf"/>
</dbReference>
<evidence type="ECO:0000256" key="3">
    <source>
        <dbReference type="ARBA" id="ARBA00023163"/>
    </source>
</evidence>
<dbReference type="Pfam" id="PF00440">
    <property type="entry name" value="TetR_N"/>
    <property type="match status" value="1"/>
</dbReference>
<dbReference type="RefSeq" id="WP_070178647.1">
    <property type="nucleotide sequence ID" value="NZ_BMJR01000010.1"/>
</dbReference>
<keyword evidence="3" id="KW-0804">Transcription</keyword>
<dbReference type="InterPro" id="IPR001647">
    <property type="entry name" value="HTH_TetR"/>
</dbReference>
<dbReference type="EMBL" id="MJIC01000021">
    <property type="protein sequence ID" value="OFI32178.1"/>
    <property type="molecule type" value="Genomic_DNA"/>
</dbReference>
<dbReference type="PANTHER" id="PTHR47506:SF3">
    <property type="entry name" value="HTH-TYPE TRANSCRIPTIONAL REGULATOR LMRA"/>
    <property type="match status" value="1"/>
</dbReference>
<dbReference type="PROSITE" id="PS50977">
    <property type="entry name" value="HTH_TETR_2"/>
    <property type="match status" value="1"/>
</dbReference>
<dbReference type="GO" id="GO:0003677">
    <property type="term" value="F:DNA binding"/>
    <property type="evidence" value="ECO:0007669"/>
    <property type="project" value="UniProtKB-UniRule"/>
</dbReference>
<reference evidence="6 7" key="1">
    <citation type="submission" date="2016-09" db="EMBL/GenBank/DDBJ databases">
        <title>Alteromonas lipolytica, a new species isolated from sea water.</title>
        <authorList>
            <person name="Wu Y.-H."/>
            <person name="Cheng H."/>
            <person name="Xu X.-W."/>
        </authorList>
    </citation>
    <scope>NUCLEOTIDE SEQUENCE [LARGE SCALE GENOMIC DNA]</scope>
    <source>
        <strain evidence="6 7">JW12</strain>
    </source>
</reference>
<comment type="caution">
    <text evidence="6">The sequence shown here is derived from an EMBL/GenBank/DDBJ whole genome shotgun (WGS) entry which is preliminary data.</text>
</comment>
<protein>
    <recommendedName>
        <fullName evidence="5">HTH tetR-type domain-containing protein</fullName>
    </recommendedName>
</protein>